<gene>
    <name evidence="3" type="ORF">SAMN05444168_0301</name>
</gene>
<reference evidence="3 4" key="1">
    <citation type="submission" date="2016-11" db="EMBL/GenBank/DDBJ databases">
        <authorList>
            <person name="Jaros S."/>
            <person name="Januszkiewicz K."/>
            <person name="Wedrychowicz H."/>
        </authorList>
    </citation>
    <scope>NUCLEOTIDE SEQUENCE [LARGE SCALE GENOMIC DNA]</scope>
    <source>
        <strain evidence="3 4">GAS86</strain>
    </source>
</reference>
<evidence type="ECO:0000256" key="1">
    <source>
        <dbReference type="SAM" id="MobiDB-lite"/>
    </source>
</evidence>
<feature type="compositionally biased region" description="Basic and acidic residues" evidence="1">
    <location>
        <begin position="219"/>
        <end position="228"/>
    </location>
</feature>
<sequence>MMWMNSRIGPAGHPVWIGGFNLLPYRQREARCARRRCLLEWLGAALVGCAAVLAAGGWQTFERARLEAQRASSENELIGLAVPLAEHARLQRDADERSKRAARAVALSGPLVRLLDLLDTLSHVSADDVVLQQLRQRMHETELLAISKDPLASTVWLEELGSVRGVKSSEVTDLHPLPRTGHDTPAGNSSAVEFAARLRWDEPAKSAGHPAAPANGGSHEVDQKRGAR</sequence>
<keyword evidence="2" id="KW-0472">Membrane</keyword>
<proteinExistence type="predicted"/>
<feature type="transmembrane region" description="Helical" evidence="2">
    <location>
        <begin position="38"/>
        <end position="58"/>
    </location>
</feature>
<dbReference type="EMBL" id="FSRM01000001">
    <property type="protein sequence ID" value="SIN79338.1"/>
    <property type="molecule type" value="Genomic_DNA"/>
</dbReference>
<feature type="region of interest" description="Disordered" evidence="1">
    <location>
        <begin position="199"/>
        <end position="228"/>
    </location>
</feature>
<accession>A0A1N6E8I1</accession>
<evidence type="ECO:0000256" key="2">
    <source>
        <dbReference type="SAM" id="Phobius"/>
    </source>
</evidence>
<evidence type="ECO:0000313" key="4">
    <source>
        <dbReference type="Proteomes" id="UP000184693"/>
    </source>
</evidence>
<evidence type="ECO:0000313" key="3">
    <source>
        <dbReference type="EMBL" id="SIN79338.1"/>
    </source>
</evidence>
<dbReference type="Proteomes" id="UP000184693">
    <property type="component" value="Unassembled WGS sequence"/>
</dbReference>
<organism evidence="3 4">
    <name type="scientific">Paraburkholderia phenazinium</name>
    <dbReference type="NCBI Taxonomy" id="60549"/>
    <lineage>
        <taxon>Bacteria</taxon>
        <taxon>Pseudomonadati</taxon>
        <taxon>Pseudomonadota</taxon>
        <taxon>Betaproteobacteria</taxon>
        <taxon>Burkholderiales</taxon>
        <taxon>Burkholderiaceae</taxon>
        <taxon>Paraburkholderia</taxon>
    </lineage>
</organism>
<keyword evidence="2" id="KW-0812">Transmembrane</keyword>
<dbReference type="AlphaFoldDB" id="A0A1N6E8I1"/>
<protein>
    <submittedName>
        <fullName evidence="3">Type IV pilus assembly protein PilN</fullName>
    </submittedName>
</protein>
<keyword evidence="2" id="KW-1133">Transmembrane helix</keyword>
<name>A0A1N6E8I1_9BURK</name>